<evidence type="ECO:0000259" key="4">
    <source>
        <dbReference type="Pfam" id="PF00891"/>
    </source>
</evidence>
<sequence>MSLHTLPNDIQNLIGQLTDRLEDWIKTNHADVPSNFDSSERLKSNPDADETKGRLIGVLEQLKWLLYEPTDYLKELTQGRSLDIGTVRALVRLGIPAKVPANRDIAVVELASKVFVTAKALTRLLSYAETLGLFRFTVEDRSRVGHTVFSAGLAQGVYAELAAWDVTVPPAASIELSTALRTYGSCDGPEKASFKIGMGTEDNFYQWHKNNPVYADLFHKGMASEQEDPRTSPQHIVNTYDWSSFNGKVIVDLGGSTGHVSKSIIKAHPEVQIVVQDQADVIATTKPTEGVSLRFVAHDFFEVQTYVADAYILRYIFHNWTDEDCVRILKALRPALREGTKLFVMELVQDGYAMSPESWFEDRIIRRRDMQMMSFIGASERTIDDYDKLVHDVIPEFQFEGSHRPAGSFVAMLEWTFVTMEDE</sequence>
<dbReference type="SUPFAM" id="SSF53335">
    <property type="entry name" value="S-adenosyl-L-methionine-dependent methyltransferases"/>
    <property type="match status" value="1"/>
</dbReference>
<dbReference type="Gene3D" id="1.10.10.10">
    <property type="entry name" value="Winged helix-like DNA-binding domain superfamily/Winged helix DNA-binding domain"/>
    <property type="match status" value="1"/>
</dbReference>
<dbReference type="Proteomes" id="UP001152607">
    <property type="component" value="Unassembled WGS sequence"/>
</dbReference>
<dbReference type="InterPro" id="IPR001077">
    <property type="entry name" value="COMT_C"/>
</dbReference>
<protein>
    <recommendedName>
        <fullName evidence="4">O-methyltransferase C-terminal domain-containing protein</fullName>
    </recommendedName>
</protein>
<comment type="caution">
    <text evidence="5">The sequence shown here is derived from an EMBL/GenBank/DDBJ whole genome shotgun (WGS) entry which is preliminary data.</text>
</comment>
<dbReference type="AlphaFoldDB" id="A0A9W4UI83"/>
<proteinExistence type="predicted"/>
<dbReference type="PANTHER" id="PTHR43712:SF5">
    <property type="entry name" value="O-METHYLTRANSFERASE ASQN-RELATED"/>
    <property type="match status" value="1"/>
</dbReference>
<name>A0A9W4UI83_9PLEO</name>
<evidence type="ECO:0000256" key="2">
    <source>
        <dbReference type="ARBA" id="ARBA00022679"/>
    </source>
</evidence>
<dbReference type="EMBL" id="CAOQHR010000007">
    <property type="protein sequence ID" value="CAI6337028.1"/>
    <property type="molecule type" value="Genomic_DNA"/>
</dbReference>
<dbReference type="InterPro" id="IPR016461">
    <property type="entry name" value="COMT-like"/>
</dbReference>
<dbReference type="PROSITE" id="PS51683">
    <property type="entry name" value="SAM_OMT_II"/>
    <property type="match status" value="1"/>
</dbReference>
<dbReference type="GO" id="GO:0008171">
    <property type="term" value="F:O-methyltransferase activity"/>
    <property type="evidence" value="ECO:0007669"/>
    <property type="project" value="InterPro"/>
</dbReference>
<keyword evidence="6" id="KW-1185">Reference proteome</keyword>
<dbReference type="InterPro" id="IPR036388">
    <property type="entry name" value="WH-like_DNA-bd_sf"/>
</dbReference>
<feature type="domain" description="O-methyltransferase C-terminal" evidence="4">
    <location>
        <begin position="194"/>
        <end position="391"/>
    </location>
</feature>
<evidence type="ECO:0000313" key="5">
    <source>
        <dbReference type="EMBL" id="CAI6337028.1"/>
    </source>
</evidence>
<evidence type="ECO:0000313" key="6">
    <source>
        <dbReference type="Proteomes" id="UP001152607"/>
    </source>
</evidence>
<dbReference type="InterPro" id="IPR036390">
    <property type="entry name" value="WH_DNA-bd_sf"/>
</dbReference>
<dbReference type="GO" id="GO:0032259">
    <property type="term" value="P:methylation"/>
    <property type="evidence" value="ECO:0007669"/>
    <property type="project" value="UniProtKB-KW"/>
</dbReference>
<dbReference type="OrthoDB" id="2410195at2759"/>
<dbReference type="Pfam" id="PF00891">
    <property type="entry name" value="Methyltransf_2"/>
    <property type="match status" value="1"/>
</dbReference>
<dbReference type="SUPFAM" id="SSF46785">
    <property type="entry name" value="Winged helix' DNA-binding domain"/>
    <property type="match status" value="1"/>
</dbReference>
<reference evidence="5" key="1">
    <citation type="submission" date="2023-01" db="EMBL/GenBank/DDBJ databases">
        <authorList>
            <person name="Van Ghelder C."/>
            <person name="Rancurel C."/>
        </authorList>
    </citation>
    <scope>NUCLEOTIDE SEQUENCE</scope>
    <source>
        <strain evidence="5">CNCM I-4278</strain>
    </source>
</reference>
<gene>
    <name evidence="5" type="ORF">PDIGIT_LOCUS10135</name>
</gene>
<keyword evidence="1" id="KW-0489">Methyltransferase</keyword>
<dbReference type="Gene3D" id="3.40.50.150">
    <property type="entry name" value="Vaccinia Virus protein VP39"/>
    <property type="match status" value="1"/>
</dbReference>
<accession>A0A9W4UI83</accession>
<evidence type="ECO:0000256" key="3">
    <source>
        <dbReference type="ARBA" id="ARBA00022691"/>
    </source>
</evidence>
<dbReference type="InterPro" id="IPR029063">
    <property type="entry name" value="SAM-dependent_MTases_sf"/>
</dbReference>
<evidence type="ECO:0000256" key="1">
    <source>
        <dbReference type="ARBA" id="ARBA00022603"/>
    </source>
</evidence>
<dbReference type="PANTHER" id="PTHR43712">
    <property type="entry name" value="PUTATIVE (AFU_ORTHOLOGUE AFUA_4G14580)-RELATED"/>
    <property type="match status" value="1"/>
</dbReference>
<keyword evidence="3" id="KW-0949">S-adenosyl-L-methionine</keyword>
<keyword evidence="2" id="KW-0808">Transferase</keyword>
<organism evidence="5 6">
    <name type="scientific">Periconia digitata</name>
    <dbReference type="NCBI Taxonomy" id="1303443"/>
    <lineage>
        <taxon>Eukaryota</taxon>
        <taxon>Fungi</taxon>
        <taxon>Dikarya</taxon>
        <taxon>Ascomycota</taxon>
        <taxon>Pezizomycotina</taxon>
        <taxon>Dothideomycetes</taxon>
        <taxon>Pleosporomycetidae</taxon>
        <taxon>Pleosporales</taxon>
        <taxon>Massarineae</taxon>
        <taxon>Periconiaceae</taxon>
        <taxon>Periconia</taxon>
    </lineage>
</organism>